<proteinExistence type="predicted"/>
<dbReference type="SUPFAM" id="SSF50249">
    <property type="entry name" value="Nucleic acid-binding proteins"/>
    <property type="match status" value="1"/>
</dbReference>
<dbReference type="EMBL" id="JAAKZW010000001">
    <property type="protein sequence ID" value="NGO74180.1"/>
    <property type="molecule type" value="Genomic_DNA"/>
</dbReference>
<dbReference type="PANTHER" id="PTHR34075:SF5">
    <property type="entry name" value="BLR3430 PROTEIN"/>
    <property type="match status" value="1"/>
</dbReference>
<reference evidence="2 3" key="1">
    <citation type="submission" date="2020-02" db="EMBL/GenBank/DDBJ databases">
        <title>Whole-genome analyses of novel actinobacteria.</title>
        <authorList>
            <person name="Sahin N."/>
            <person name="Tokatli A."/>
        </authorList>
    </citation>
    <scope>NUCLEOTIDE SEQUENCE [LARGE SCALE GENOMIC DNA]</scope>
    <source>
        <strain evidence="2 3">YC504</strain>
    </source>
</reference>
<sequence>MAAELIYQRCRWCGTASFRRLLCPACASSDLDSHRSDGRGVVVRTNVLSRYRRTMRSESVVRFPEGFTLRCRVIGVPPHLVREGTPVRPATGSDQDAVGDLVVEVCGVRDTDERERWRGRQ</sequence>
<dbReference type="PANTHER" id="PTHR34075">
    <property type="entry name" value="BLR3430 PROTEIN"/>
    <property type="match status" value="1"/>
</dbReference>
<evidence type="ECO:0000259" key="1">
    <source>
        <dbReference type="Pfam" id="PF12172"/>
    </source>
</evidence>
<organism evidence="2 3">
    <name type="scientific">Streptomyces mesophilus</name>
    <dbReference type="NCBI Taxonomy" id="1775132"/>
    <lineage>
        <taxon>Bacteria</taxon>
        <taxon>Bacillati</taxon>
        <taxon>Actinomycetota</taxon>
        <taxon>Actinomycetes</taxon>
        <taxon>Kitasatosporales</taxon>
        <taxon>Streptomycetaceae</taxon>
        <taxon>Streptomyces</taxon>
    </lineage>
</organism>
<dbReference type="InterPro" id="IPR022002">
    <property type="entry name" value="ChsH2_Znr"/>
</dbReference>
<dbReference type="Proteomes" id="UP000481109">
    <property type="component" value="Unassembled WGS sequence"/>
</dbReference>
<comment type="caution">
    <text evidence="2">The sequence shown here is derived from an EMBL/GenBank/DDBJ whole genome shotgun (WGS) entry which is preliminary data.</text>
</comment>
<feature type="domain" description="ChsH2 rubredoxin-like zinc ribbon" evidence="1">
    <location>
        <begin position="4"/>
        <end position="32"/>
    </location>
</feature>
<accession>A0A6G4XBE8</accession>
<dbReference type="Pfam" id="PF12172">
    <property type="entry name" value="zf-ChsH2"/>
    <property type="match status" value="1"/>
</dbReference>
<protein>
    <recommendedName>
        <fullName evidence="1">ChsH2 rubredoxin-like zinc ribbon domain-containing protein</fullName>
    </recommendedName>
</protein>
<evidence type="ECO:0000313" key="2">
    <source>
        <dbReference type="EMBL" id="NGO74180.1"/>
    </source>
</evidence>
<dbReference type="InterPro" id="IPR012340">
    <property type="entry name" value="NA-bd_OB-fold"/>
</dbReference>
<dbReference type="AlphaFoldDB" id="A0A6G4XBE8"/>
<dbReference type="InterPro" id="IPR052513">
    <property type="entry name" value="Thioester_dehydratase-like"/>
</dbReference>
<evidence type="ECO:0000313" key="3">
    <source>
        <dbReference type="Proteomes" id="UP000481109"/>
    </source>
</evidence>
<gene>
    <name evidence="2" type="ORF">G6045_00530</name>
</gene>
<keyword evidence="3" id="KW-1185">Reference proteome</keyword>
<name>A0A6G4XBE8_9ACTN</name>